<comment type="caution">
    <text evidence="1">The sequence shown here is derived from an EMBL/GenBank/DDBJ whole genome shotgun (WGS) entry which is preliminary data.</text>
</comment>
<protein>
    <submittedName>
        <fullName evidence="1">DUF3396 domain-containing protein</fullName>
    </submittedName>
</protein>
<dbReference type="Proteomes" id="UP001221838">
    <property type="component" value="Unassembled WGS sequence"/>
</dbReference>
<accession>A0ABT5D9Z3</accession>
<dbReference type="InterPro" id="IPR021815">
    <property type="entry name" value="TsiV"/>
</dbReference>
<gene>
    <name evidence="1" type="ORF">POL68_11390</name>
</gene>
<organism evidence="1 2">
    <name type="scientific">Stigmatella ashevillensis</name>
    <dbReference type="NCBI Taxonomy" id="2995309"/>
    <lineage>
        <taxon>Bacteria</taxon>
        <taxon>Pseudomonadati</taxon>
        <taxon>Myxococcota</taxon>
        <taxon>Myxococcia</taxon>
        <taxon>Myxococcales</taxon>
        <taxon>Cystobacterineae</taxon>
        <taxon>Archangiaceae</taxon>
        <taxon>Stigmatella</taxon>
    </lineage>
</organism>
<dbReference type="Pfam" id="PF11876">
    <property type="entry name" value="TsiV"/>
    <property type="match status" value="1"/>
</dbReference>
<reference evidence="1 2" key="1">
    <citation type="submission" date="2022-11" db="EMBL/GenBank/DDBJ databases">
        <title>Minimal conservation of predation-associated metabolite biosynthetic gene clusters underscores biosynthetic potential of Myxococcota including descriptions for ten novel species: Archangium lansinium sp. nov., Myxococcus landrumus sp. nov., Nannocystis bai.</title>
        <authorList>
            <person name="Ahearne A."/>
            <person name="Stevens C."/>
            <person name="Dowd S."/>
        </authorList>
    </citation>
    <scope>NUCLEOTIDE SEQUENCE [LARGE SCALE GENOMIC DNA]</scope>
    <source>
        <strain evidence="1 2">NCWAL01</strain>
    </source>
</reference>
<name>A0ABT5D9Z3_9BACT</name>
<sequence length="225" mass="25171">MQELNEKSWQEIRENLLSDQGALVDLKDGPGGVGEFQFEYQGGQLDEPPHTEMRGPVCAVSFWLSTEYLETHGPVHVRDLALALADPLPFNSGLPGVSREIRRWCFRYPGLDIIDLGPLSAELGTQVRGAFWLTFLGQPVLGKLGGPAGVRNRLNSSDIAVQAMDGDRAILTLGDSPTAGDTEQGGLPSHRELARILEPWLHQERVAFRDFTQEETRRWERRWLD</sequence>
<keyword evidence="2" id="KW-1185">Reference proteome</keyword>
<dbReference type="EMBL" id="JAQNDM010000002">
    <property type="protein sequence ID" value="MDC0709066.1"/>
    <property type="molecule type" value="Genomic_DNA"/>
</dbReference>
<proteinExistence type="predicted"/>
<evidence type="ECO:0000313" key="1">
    <source>
        <dbReference type="EMBL" id="MDC0709066.1"/>
    </source>
</evidence>
<evidence type="ECO:0000313" key="2">
    <source>
        <dbReference type="Proteomes" id="UP001221838"/>
    </source>
</evidence>